<feature type="compositionally biased region" description="Basic and acidic residues" evidence="1">
    <location>
        <begin position="34"/>
        <end position="46"/>
    </location>
</feature>
<evidence type="ECO:0000313" key="2">
    <source>
        <dbReference type="EMBL" id="OHE96172.1"/>
    </source>
</evidence>
<accession>A0A1G4B4H1</accession>
<reference evidence="2 3" key="1">
    <citation type="submission" date="2016-09" db="EMBL/GenBank/DDBJ databases">
        <authorList>
            <person name="Capua I."/>
            <person name="De Benedictis P."/>
            <person name="Joannis T."/>
            <person name="Lombin L.H."/>
            <person name="Cattoli G."/>
        </authorList>
    </citation>
    <scope>NUCLEOTIDE SEQUENCE [LARGE SCALE GENOMIC DNA]</scope>
    <source>
        <strain evidence="2 3">IMI 309357</strain>
    </source>
</reference>
<feature type="region of interest" description="Disordered" evidence="1">
    <location>
        <begin position="75"/>
        <end position="117"/>
    </location>
</feature>
<dbReference type="Proteomes" id="UP000176998">
    <property type="component" value="Unassembled WGS sequence"/>
</dbReference>
<evidence type="ECO:0000256" key="1">
    <source>
        <dbReference type="SAM" id="MobiDB-lite"/>
    </source>
</evidence>
<gene>
    <name evidence="2" type="ORF">CORC01_08549</name>
</gene>
<dbReference type="AlphaFoldDB" id="A0A1G4B4H1"/>
<dbReference type="GeneID" id="34561689"/>
<feature type="region of interest" description="Disordered" evidence="1">
    <location>
        <begin position="1"/>
        <end position="61"/>
    </location>
</feature>
<feature type="region of interest" description="Disordered" evidence="1">
    <location>
        <begin position="140"/>
        <end position="175"/>
    </location>
</feature>
<keyword evidence="3" id="KW-1185">Reference proteome</keyword>
<dbReference type="EMBL" id="MJBS01000073">
    <property type="protein sequence ID" value="OHE96172.1"/>
    <property type="molecule type" value="Genomic_DNA"/>
</dbReference>
<sequence length="197" mass="21401">MQEEEKKKKKKTEASEGCEDADGDADAAIAAENIRMDRSRDKDSVRRKPSGGPGSDRDSCAWVMLPRLAELARSIPLPTRNPFPNKDPNLPLRGCWTKEEGDDDDDNRGRSSRGLARRMRRLAAESAGRRIRLAMAAIARKGEVGRGQGTDGLSDTHTSGVSREGESDSGDDGMVGWIWAPGTFAEFIAGAEADWLG</sequence>
<protein>
    <submittedName>
        <fullName evidence="2">Uncharacterized protein</fullName>
    </submittedName>
</protein>
<dbReference type="RefSeq" id="XP_022473333.1">
    <property type="nucleotide sequence ID" value="XM_022620179.1"/>
</dbReference>
<feature type="compositionally biased region" description="Acidic residues" evidence="1">
    <location>
        <begin position="16"/>
        <end position="25"/>
    </location>
</feature>
<feature type="compositionally biased region" description="Polar residues" evidence="1">
    <location>
        <begin position="151"/>
        <end position="161"/>
    </location>
</feature>
<proteinExistence type="predicted"/>
<name>A0A1G4B4H1_9PEZI</name>
<comment type="caution">
    <text evidence="2">The sequence shown here is derived from an EMBL/GenBank/DDBJ whole genome shotgun (WGS) entry which is preliminary data.</text>
</comment>
<organism evidence="2 3">
    <name type="scientific">Colletotrichum orchidophilum</name>
    <dbReference type="NCBI Taxonomy" id="1209926"/>
    <lineage>
        <taxon>Eukaryota</taxon>
        <taxon>Fungi</taxon>
        <taxon>Dikarya</taxon>
        <taxon>Ascomycota</taxon>
        <taxon>Pezizomycotina</taxon>
        <taxon>Sordariomycetes</taxon>
        <taxon>Hypocreomycetidae</taxon>
        <taxon>Glomerellales</taxon>
        <taxon>Glomerellaceae</taxon>
        <taxon>Colletotrichum</taxon>
    </lineage>
</organism>
<evidence type="ECO:0000313" key="3">
    <source>
        <dbReference type="Proteomes" id="UP000176998"/>
    </source>
</evidence>